<evidence type="ECO:0000259" key="1">
    <source>
        <dbReference type="PROSITE" id="PS51502"/>
    </source>
</evidence>
<keyword evidence="3" id="KW-1185">Reference proteome</keyword>
<dbReference type="OrthoDB" id="42919at2759"/>
<dbReference type="InterPro" id="IPR011008">
    <property type="entry name" value="Dimeric_a/b-barrel"/>
</dbReference>
<dbReference type="EMBL" id="MCFC01000042">
    <property type="protein sequence ID" value="ORY26973.1"/>
    <property type="molecule type" value="Genomic_DNA"/>
</dbReference>
<dbReference type="AlphaFoldDB" id="A0A1Y2AWL1"/>
<comment type="caution">
    <text evidence="2">The sequence shown here is derived from an EMBL/GenBank/DDBJ whole genome shotgun (WGS) entry which is preliminary data.</text>
</comment>
<dbReference type="PROSITE" id="PS51502">
    <property type="entry name" value="S_R_A_B_BARREL"/>
    <property type="match status" value="1"/>
</dbReference>
<feature type="domain" description="Stress-response A/B barrel" evidence="1">
    <location>
        <begin position="1"/>
        <end position="77"/>
    </location>
</feature>
<dbReference type="InParanoid" id="A0A1Y2AWL1"/>
<protein>
    <recommendedName>
        <fullName evidence="1">Stress-response A/B barrel domain-containing protein</fullName>
    </recommendedName>
</protein>
<accession>A0A1Y2AWL1</accession>
<gene>
    <name evidence="2" type="ORF">BCR39DRAFT_246027</name>
</gene>
<dbReference type="SUPFAM" id="SSF54909">
    <property type="entry name" value="Dimeric alpha+beta barrel"/>
    <property type="match status" value="1"/>
</dbReference>
<proteinExistence type="predicted"/>
<dbReference type="Proteomes" id="UP000193986">
    <property type="component" value="Unassembled WGS sequence"/>
</dbReference>
<name>A0A1Y2AWL1_9TREE</name>
<dbReference type="Gene3D" id="3.30.70.100">
    <property type="match status" value="1"/>
</dbReference>
<evidence type="ECO:0000313" key="2">
    <source>
        <dbReference type="EMBL" id="ORY26973.1"/>
    </source>
</evidence>
<dbReference type="InterPro" id="IPR013097">
    <property type="entry name" value="Dabb"/>
</dbReference>
<evidence type="ECO:0000313" key="3">
    <source>
        <dbReference type="Proteomes" id="UP000193986"/>
    </source>
</evidence>
<dbReference type="STRING" id="71784.A0A1Y2AWL1"/>
<organism evidence="2 3">
    <name type="scientific">Naematelia encephala</name>
    <dbReference type="NCBI Taxonomy" id="71784"/>
    <lineage>
        <taxon>Eukaryota</taxon>
        <taxon>Fungi</taxon>
        <taxon>Dikarya</taxon>
        <taxon>Basidiomycota</taxon>
        <taxon>Agaricomycotina</taxon>
        <taxon>Tremellomycetes</taxon>
        <taxon>Tremellales</taxon>
        <taxon>Naemateliaceae</taxon>
        <taxon>Naematelia</taxon>
    </lineage>
</organism>
<sequence length="86" mass="9190">MVGQVPGLISVESGHGLVSTLHRGKGYNYGVVAILEKGDDVAVYAAHPSHLKTTEARLLISDGECRSRILLIRVTDFLAFDLLGGN</sequence>
<reference evidence="2 3" key="1">
    <citation type="submission" date="2016-07" db="EMBL/GenBank/DDBJ databases">
        <title>Pervasive Adenine N6-methylation of Active Genes in Fungi.</title>
        <authorList>
            <consortium name="DOE Joint Genome Institute"/>
            <person name="Mondo S.J."/>
            <person name="Dannebaum R.O."/>
            <person name="Kuo R.C."/>
            <person name="Labutti K."/>
            <person name="Haridas S."/>
            <person name="Kuo A."/>
            <person name="Salamov A."/>
            <person name="Ahrendt S.R."/>
            <person name="Lipzen A."/>
            <person name="Sullivan W."/>
            <person name="Andreopoulos W.B."/>
            <person name="Clum A."/>
            <person name="Lindquist E."/>
            <person name="Daum C."/>
            <person name="Ramamoorthy G.K."/>
            <person name="Gryganskyi A."/>
            <person name="Culley D."/>
            <person name="Magnuson J.K."/>
            <person name="James T.Y."/>
            <person name="O'Malley M.A."/>
            <person name="Stajich J.E."/>
            <person name="Spatafora J.W."/>
            <person name="Visel A."/>
            <person name="Grigoriev I.V."/>
        </authorList>
    </citation>
    <scope>NUCLEOTIDE SEQUENCE [LARGE SCALE GENOMIC DNA]</scope>
    <source>
        <strain evidence="2 3">68-887.2</strain>
    </source>
</reference>